<dbReference type="PROSITE" id="PS00108">
    <property type="entry name" value="PROTEIN_KINASE_ST"/>
    <property type="match status" value="1"/>
</dbReference>
<dbReference type="AlphaFoldDB" id="A0AAF0GC66"/>
<keyword evidence="4 9" id="KW-0547">Nucleotide-binding</keyword>
<evidence type="ECO:0000256" key="6">
    <source>
        <dbReference type="ARBA" id="ARBA00022840"/>
    </source>
</evidence>
<dbReference type="EMBL" id="CP110176">
    <property type="protein sequence ID" value="WGC85866.1"/>
    <property type="molecule type" value="Genomic_DNA"/>
</dbReference>
<dbReference type="InterPro" id="IPR017441">
    <property type="entry name" value="Protein_kinase_ATP_BS"/>
</dbReference>
<dbReference type="SMART" id="SM00220">
    <property type="entry name" value="S_TKc"/>
    <property type="match status" value="1"/>
</dbReference>
<dbReference type="GO" id="GO:0005524">
    <property type="term" value="F:ATP binding"/>
    <property type="evidence" value="ECO:0007669"/>
    <property type="project" value="UniProtKB-UniRule"/>
</dbReference>
<protein>
    <recommendedName>
        <fullName evidence="1">non-specific serine/threonine protein kinase</fullName>
        <ecNumber evidence="1">2.7.11.1</ecNumber>
    </recommendedName>
</protein>
<dbReference type="GO" id="GO:0005737">
    <property type="term" value="C:cytoplasm"/>
    <property type="evidence" value="ECO:0007669"/>
    <property type="project" value="TreeGrafter"/>
</dbReference>
<evidence type="ECO:0000313" key="11">
    <source>
        <dbReference type="EMBL" id="WGC85866.1"/>
    </source>
</evidence>
<dbReference type="InterPro" id="IPR053235">
    <property type="entry name" value="Ser_Thr_kinase"/>
</dbReference>
<evidence type="ECO:0000256" key="4">
    <source>
        <dbReference type="ARBA" id="ARBA00022741"/>
    </source>
</evidence>
<dbReference type="Gene3D" id="1.10.510.10">
    <property type="entry name" value="Transferase(Phosphotransferase) domain 1"/>
    <property type="match status" value="1"/>
</dbReference>
<evidence type="ECO:0000256" key="9">
    <source>
        <dbReference type="PROSITE-ProRule" id="PRU10141"/>
    </source>
</evidence>
<evidence type="ECO:0000256" key="8">
    <source>
        <dbReference type="ARBA" id="ARBA00048679"/>
    </source>
</evidence>
<evidence type="ECO:0000256" key="3">
    <source>
        <dbReference type="ARBA" id="ARBA00022679"/>
    </source>
</evidence>
<proteinExistence type="predicted"/>
<sequence length="343" mass="38320">MYGVVPALKVGQKLGNGHFGEVFLGVDGVHGQVAIKVLSRKPQDTAPEWLRYKAGFLAEAQNLSKARHRNVVQVYHIEELPDGNSIRFCMAYCSGGSLQSVYEIRPMRLLEVRKAGTEVSLGLEALHARGMLHRDIKPGNILIDAVGVAQLGDFGLVTDNLILGYGSQAGYLDHIAYEVWLGNGTSVKTDIWALGMTLFRLLHGKAWYEAVVAPRHIVKDGGFADTLQWLPHIPKAWRRVIRKMLNDDPALRYQTADQVLNALSRLPTPNWATTVTSTVVRWEQILGTRRKVVEWTQHSPRSHEWKSWSEPYGVPGRNKLLGGSNGKVAKGQLIKQLEDYFEI</sequence>
<dbReference type="PANTHER" id="PTHR24361">
    <property type="entry name" value="MITOGEN-ACTIVATED KINASE KINASE KINASE"/>
    <property type="match status" value="1"/>
</dbReference>
<dbReference type="GO" id="GO:0004674">
    <property type="term" value="F:protein serine/threonine kinase activity"/>
    <property type="evidence" value="ECO:0007669"/>
    <property type="project" value="UniProtKB-KW"/>
</dbReference>
<dbReference type="InterPro" id="IPR008271">
    <property type="entry name" value="Ser/Thr_kinase_AS"/>
</dbReference>
<name>A0AAF0GC66_AERCA</name>
<evidence type="ECO:0000256" key="7">
    <source>
        <dbReference type="ARBA" id="ARBA00047899"/>
    </source>
</evidence>
<keyword evidence="5 11" id="KW-0418">Kinase</keyword>
<evidence type="ECO:0000313" key="12">
    <source>
        <dbReference type="Proteomes" id="UP001163285"/>
    </source>
</evidence>
<keyword evidence="6 9" id="KW-0067">ATP-binding</keyword>
<evidence type="ECO:0000259" key="10">
    <source>
        <dbReference type="PROSITE" id="PS50011"/>
    </source>
</evidence>
<dbReference type="PROSITE" id="PS00107">
    <property type="entry name" value="PROTEIN_KINASE_ATP"/>
    <property type="match status" value="1"/>
</dbReference>
<accession>A0AAF0GC66</accession>
<dbReference type="Proteomes" id="UP001163285">
    <property type="component" value="Chromosome"/>
</dbReference>
<evidence type="ECO:0000256" key="1">
    <source>
        <dbReference type="ARBA" id="ARBA00012513"/>
    </source>
</evidence>
<keyword evidence="2" id="KW-0723">Serine/threonine-protein kinase</keyword>
<dbReference type="RefSeq" id="WP_125117395.1">
    <property type="nucleotide sequence ID" value="NZ_AP019195.1"/>
</dbReference>
<dbReference type="InterPro" id="IPR011009">
    <property type="entry name" value="Kinase-like_dom_sf"/>
</dbReference>
<gene>
    <name evidence="11" type="ORF">OJY61_24250</name>
</gene>
<comment type="catalytic activity">
    <reaction evidence="8">
        <text>L-seryl-[protein] + ATP = O-phospho-L-seryl-[protein] + ADP + H(+)</text>
        <dbReference type="Rhea" id="RHEA:17989"/>
        <dbReference type="Rhea" id="RHEA-COMP:9863"/>
        <dbReference type="Rhea" id="RHEA-COMP:11604"/>
        <dbReference type="ChEBI" id="CHEBI:15378"/>
        <dbReference type="ChEBI" id="CHEBI:29999"/>
        <dbReference type="ChEBI" id="CHEBI:30616"/>
        <dbReference type="ChEBI" id="CHEBI:83421"/>
        <dbReference type="ChEBI" id="CHEBI:456216"/>
        <dbReference type="EC" id="2.7.11.1"/>
    </reaction>
</comment>
<organism evidence="11 12">
    <name type="scientific">Aeromonas caviae</name>
    <name type="common">Aeromonas punctata</name>
    <dbReference type="NCBI Taxonomy" id="648"/>
    <lineage>
        <taxon>Bacteria</taxon>
        <taxon>Pseudomonadati</taxon>
        <taxon>Pseudomonadota</taxon>
        <taxon>Gammaproteobacteria</taxon>
        <taxon>Aeromonadales</taxon>
        <taxon>Aeromonadaceae</taxon>
        <taxon>Aeromonas</taxon>
    </lineage>
</organism>
<keyword evidence="3 11" id="KW-0808">Transferase</keyword>
<dbReference type="PROSITE" id="PS50011">
    <property type="entry name" value="PROTEIN_KINASE_DOM"/>
    <property type="match status" value="1"/>
</dbReference>
<feature type="domain" description="Protein kinase" evidence="10">
    <location>
        <begin position="8"/>
        <end position="266"/>
    </location>
</feature>
<feature type="binding site" evidence="9">
    <location>
        <position position="36"/>
    </location>
    <ligand>
        <name>ATP</name>
        <dbReference type="ChEBI" id="CHEBI:30616"/>
    </ligand>
</feature>
<evidence type="ECO:0000256" key="5">
    <source>
        <dbReference type="ARBA" id="ARBA00022777"/>
    </source>
</evidence>
<evidence type="ECO:0000256" key="2">
    <source>
        <dbReference type="ARBA" id="ARBA00022527"/>
    </source>
</evidence>
<dbReference type="EC" id="2.7.11.1" evidence="1"/>
<dbReference type="PANTHER" id="PTHR24361:SF433">
    <property type="entry name" value="PROTEIN KINASE DOMAIN-CONTAINING PROTEIN"/>
    <property type="match status" value="1"/>
</dbReference>
<reference evidence="11" key="1">
    <citation type="submission" date="2023-04" db="EMBL/GenBank/DDBJ databases">
        <title>Whole Genome Sequence of Multi-drug resistant Aeromonas caviae as a gut pathogen in newborn.</title>
        <authorList>
            <person name="Jadhav S.V."/>
            <person name="Saroj S.D."/>
            <person name="Saha U.B."/>
            <person name="Sen S."/>
            <person name="Kher A."/>
        </authorList>
    </citation>
    <scope>NUCLEOTIDE SEQUENCE</scope>
    <source>
        <strain evidence="11">SVJ23</strain>
    </source>
</reference>
<dbReference type="SUPFAM" id="SSF56112">
    <property type="entry name" value="Protein kinase-like (PK-like)"/>
    <property type="match status" value="1"/>
</dbReference>
<dbReference type="Pfam" id="PF00069">
    <property type="entry name" value="Pkinase"/>
    <property type="match status" value="1"/>
</dbReference>
<dbReference type="CDD" id="cd14014">
    <property type="entry name" value="STKc_PknB_like"/>
    <property type="match status" value="1"/>
</dbReference>
<dbReference type="InterPro" id="IPR000719">
    <property type="entry name" value="Prot_kinase_dom"/>
</dbReference>
<comment type="catalytic activity">
    <reaction evidence="7">
        <text>L-threonyl-[protein] + ATP = O-phospho-L-threonyl-[protein] + ADP + H(+)</text>
        <dbReference type="Rhea" id="RHEA:46608"/>
        <dbReference type="Rhea" id="RHEA-COMP:11060"/>
        <dbReference type="Rhea" id="RHEA-COMP:11605"/>
        <dbReference type="ChEBI" id="CHEBI:15378"/>
        <dbReference type="ChEBI" id="CHEBI:30013"/>
        <dbReference type="ChEBI" id="CHEBI:30616"/>
        <dbReference type="ChEBI" id="CHEBI:61977"/>
        <dbReference type="ChEBI" id="CHEBI:456216"/>
        <dbReference type="EC" id="2.7.11.1"/>
    </reaction>
</comment>